<comment type="caution">
    <text evidence="2">The sequence shown here is derived from an EMBL/GenBank/DDBJ whole genome shotgun (WGS) entry which is preliminary data.</text>
</comment>
<name>A0A7X4HH70_9BURK</name>
<proteinExistence type="predicted"/>
<feature type="non-terminal residue" evidence="2">
    <location>
        <position position="1"/>
    </location>
</feature>
<dbReference type="InterPro" id="IPR002560">
    <property type="entry name" value="Transposase_DDE"/>
</dbReference>
<feature type="domain" description="Transposase IS204/IS1001/IS1096/IS1165 DDE" evidence="1">
    <location>
        <begin position="2"/>
        <end position="31"/>
    </location>
</feature>
<sequence length="39" mass="4495">TGQLEGINNRIKVMKRMAYGYRDSDFFFLKIKAAFPGNP</sequence>
<organism evidence="2 3">
    <name type="scientific">Pseudoduganella aquatica</name>
    <dbReference type="NCBI Taxonomy" id="2660641"/>
    <lineage>
        <taxon>Bacteria</taxon>
        <taxon>Pseudomonadati</taxon>
        <taxon>Pseudomonadota</taxon>
        <taxon>Betaproteobacteria</taxon>
        <taxon>Burkholderiales</taxon>
        <taxon>Oxalobacteraceae</taxon>
        <taxon>Telluria group</taxon>
        <taxon>Pseudoduganella</taxon>
    </lineage>
</organism>
<protein>
    <recommendedName>
        <fullName evidence="1">Transposase IS204/IS1001/IS1096/IS1165 DDE domain-containing protein</fullName>
    </recommendedName>
</protein>
<accession>A0A7X4HH70</accession>
<reference evidence="2 3" key="1">
    <citation type="submission" date="2019-12" db="EMBL/GenBank/DDBJ databases">
        <title>Novel species isolated from a subtropical stream in China.</title>
        <authorList>
            <person name="Lu H."/>
        </authorList>
    </citation>
    <scope>NUCLEOTIDE SEQUENCE [LARGE SCALE GENOMIC DNA]</scope>
    <source>
        <strain evidence="2 3">FT127W</strain>
    </source>
</reference>
<evidence type="ECO:0000313" key="3">
    <source>
        <dbReference type="Proteomes" id="UP000450676"/>
    </source>
</evidence>
<dbReference type="RefSeq" id="WP_161075479.1">
    <property type="nucleotide sequence ID" value="NZ_WWCU01000059.1"/>
</dbReference>
<dbReference type="Proteomes" id="UP000450676">
    <property type="component" value="Unassembled WGS sequence"/>
</dbReference>
<evidence type="ECO:0000259" key="1">
    <source>
        <dbReference type="Pfam" id="PF01610"/>
    </source>
</evidence>
<gene>
    <name evidence="2" type="ORF">GTP77_28255</name>
</gene>
<dbReference type="AlphaFoldDB" id="A0A7X4HH70"/>
<keyword evidence="3" id="KW-1185">Reference proteome</keyword>
<evidence type="ECO:0000313" key="2">
    <source>
        <dbReference type="EMBL" id="MYN11211.1"/>
    </source>
</evidence>
<dbReference type="Pfam" id="PF01610">
    <property type="entry name" value="DDE_Tnp_ISL3"/>
    <property type="match status" value="1"/>
</dbReference>
<dbReference type="EMBL" id="WWCU01000059">
    <property type="protein sequence ID" value="MYN11211.1"/>
    <property type="molecule type" value="Genomic_DNA"/>
</dbReference>